<dbReference type="AlphaFoldDB" id="A0A4C1WFT3"/>
<dbReference type="Proteomes" id="UP000299102">
    <property type="component" value="Unassembled WGS sequence"/>
</dbReference>
<evidence type="ECO:0000313" key="2">
    <source>
        <dbReference type="EMBL" id="GBP49004.1"/>
    </source>
</evidence>
<gene>
    <name evidence="2" type="ORF">EVAR_35626_1</name>
</gene>
<name>A0A4C1WFT3_EUMVA</name>
<proteinExistence type="predicted"/>
<reference evidence="2 3" key="1">
    <citation type="journal article" date="2019" name="Commun. Biol.">
        <title>The bagworm genome reveals a unique fibroin gene that provides high tensile strength.</title>
        <authorList>
            <person name="Kono N."/>
            <person name="Nakamura H."/>
            <person name="Ohtoshi R."/>
            <person name="Tomita M."/>
            <person name="Numata K."/>
            <person name="Arakawa K."/>
        </authorList>
    </citation>
    <scope>NUCLEOTIDE SEQUENCE [LARGE SCALE GENOMIC DNA]</scope>
</reference>
<feature type="region of interest" description="Disordered" evidence="1">
    <location>
        <begin position="30"/>
        <end position="77"/>
    </location>
</feature>
<sequence>MGLSANRVQAKRMHSLDAGAALRNLLRLARTHNKSKVQTVQDSRGMSARRAGERRRPPAPAQHPLDSRSLFISTSLG</sequence>
<accession>A0A4C1WFT3</accession>
<evidence type="ECO:0000256" key="1">
    <source>
        <dbReference type="SAM" id="MobiDB-lite"/>
    </source>
</evidence>
<comment type="caution">
    <text evidence="2">The sequence shown here is derived from an EMBL/GenBank/DDBJ whole genome shotgun (WGS) entry which is preliminary data.</text>
</comment>
<evidence type="ECO:0000313" key="3">
    <source>
        <dbReference type="Proteomes" id="UP000299102"/>
    </source>
</evidence>
<organism evidence="2 3">
    <name type="scientific">Eumeta variegata</name>
    <name type="common">Bagworm moth</name>
    <name type="synonym">Eumeta japonica</name>
    <dbReference type="NCBI Taxonomy" id="151549"/>
    <lineage>
        <taxon>Eukaryota</taxon>
        <taxon>Metazoa</taxon>
        <taxon>Ecdysozoa</taxon>
        <taxon>Arthropoda</taxon>
        <taxon>Hexapoda</taxon>
        <taxon>Insecta</taxon>
        <taxon>Pterygota</taxon>
        <taxon>Neoptera</taxon>
        <taxon>Endopterygota</taxon>
        <taxon>Lepidoptera</taxon>
        <taxon>Glossata</taxon>
        <taxon>Ditrysia</taxon>
        <taxon>Tineoidea</taxon>
        <taxon>Psychidae</taxon>
        <taxon>Oiketicinae</taxon>
        <taxon>Eumeta</taxon>
    </lineage>
</organism>
<dbReference type="EMBL" id="BGZK01000535">
    <property type="protein sequence ID" value="GBP49004.1"/>
    <property type="molecule type" value="Genomic_DNA"/>
</dbReference>
<protein>
    <submittedName>
        <fullName evidence="2">Uncharacterized protein</fullName>
    </submittedName>
</protein>
<keyword evidence="3" id="KW-1185">Reference proteome</keyword>